<sequence length="175" mass="18533">MTPRLSRRTALLTGAAAALPAALAAAPAPAAAACLTVEQAARWTDAYLAAWRSKDAAAAARLFTPDARYEAVPGVADQTYVGRDAIRGYWSGVTAGQSEITTLRGTPLVTGDRACVELWVTLRAAGANPSGDDWITLIETNVLTFTPDLLCRHNVEYWNLQPGRLAPPAGWGTAR</sequence>
<dbReference type="AlphaFoldDB" id="A0A9W6QAF3"/>
<dbReference type="EMBL" id="BSSA01000012">
    <property type="protein sequence ID" value="GLW71406.1"/>
    <property type="molecule type" value="Genomic_DNA"/>
</dbReference>
<keyword evidence="1" id="KW-0732">Signal</keyword>
<dbReference type="PROSITE" id="PS51318">
    <property type="entry name" value="TAT"/>
    <property type="match status" value="1"/>
</dbReference>
<feature type="chain" id="PRO_5040800067" description="SnoaL-like domain-containing protein" evidence="1">
    <location>
        <begin position="33"/>
        <end position="175"/>
    </location>
</feature>
<evidence type="ECO:0000259" key="2">
    <source>
        <dbReference type="Pfam" id="PF12680"/>
    </source>
</evidence>
<comment type="caution">
    <text evidence="3">The sequence shown here is derived from an EMBL/GenBank/DDBJ whole genome shotgun (WGS) entry which is preliminary data.</text>
</comment>
<dbReference type="Gene3D" id="3.10.450.50">
    <property type="match status" value="1"/>
</dbReference>
<evidence type="ECO:0000256" key="1">
    <source>
        <dbReference type="SAM" id="SignalP"/>
    </source>
</evidence>
<name>A0A9W6QAF3_9ACTN</name>
<dbReference type="Proteomes" id="UP001165041">
    <property type="component" value="Unassembled WGS sequence"/>
</dbReference>
<evidence type="ECO:0000313" key="4">
    <source>
        <dbReference type="Proteomes" id="UP001165041"/>
    </source>
</evidence>
<feature type="signal peptide" evidence="1">
    <location>
        <begin position="1"/>
        <end position="32"/>
    </location>
</feature>
<dbReference type="PROSITE" id="PS51257">
    <property type="entry name" value="PROKAR_LIPOPROTEIN"/>
    <property type="match status" value="1"/>
</dbReference>
<reference evidence="3" key="1">
    <citation type="submission" date="2023-02" db="EMBL/GenBank/DDBJ databases">
        <title>Kitasatospora phosalacinea NBRC 14627.</title>
        <authorList>
            <person name="Ichikawa N."/>
            <person name="Sato H."/>
            <person name="Tonouchi N."/>
        </authorList>
    </citation>
    <scope>NUCLEOTIDE SEQUENCE</scope>
    <source>
        <strain evidence="3">NBRC 14627</strain>
    </source>
</reference>
<evidence type="ECO:0000313" key="3">
    <source>
        <dbReference type="EMBL" id="GLW71406.1"/>
    </source>
</evidence>
<dbReference type="CDD" id="cd00531">
    <property type="entry name" value="NTF2_like"/>
    <property type="match status" value="1"/>
</dbReference>
<dbReference type="InterPro" id="IPR006311">
    <property type="entry name" value="TAT_signal"/>
</dbReference>
<accession>A0A9W6QAF3</accession>
<feature type="domain" description="SnoaL-like" evidence="2">
    <location>
        <begin position="46"/>
        <end position="131"/>
    </location>
</feature>
<organism evidence="3 4">
    <name type="scientific">Kitasatospora phosalacinea</name>
    <dbReference type="NCBI Taxonomy" id="2065"/>
    <lineage>
        <taxon>Bacteria</taxon>
        <taxon>Bacillati</taxon>
        <taxon>Actinomycetota</taxon>
        <taxon>Actinomycetes</taxon>
        <taxon>Kitasatosporales</taxon>
        <taxon>Streptomycetaceae</taxon>
        <taxon>Kitasatospora</taxon>
    </lineage>
</organism>
<dbReference type="Pfam" id="PF12680">
    <property type="entry name" value="SnoaL_2"/>
    <property type="match status" value="1"/>
</dbReference>
<dbReference type="RefSeq" id="WP_285737177.1">
    <property type="nucleotide sequence ID" value="NZ_BSSA01000012.1"/>
</dbReference>
<proteinExistence type="predicted"/>
<dbReference type="InterPro" id="IPR032710">
    <property type="entry name" value="NTF2-like_dom_sf"/>
</dbReference>
<dbReference type="InterPro" id="IPR037401">
    <property type="entry name" value="SnoaL-like"/>
</dbReference>
<protein>
    <recommendedName>
        <fullName evidence="2">SnoaL-like domain-containing protein</fullName>
    </recommendedName>
</protein>
<gene>
    <name evidence="3" type="ORF">Kpho02_37050</name>
</gene>
<dbReference type="SUPFAM" id="SSF54427">
    <property type="entry name" value="NTF2-like"/>
    <property type="match status" value="1"/>
</dbReference>